<dbReference type="AlphaFoldDB" id="A0A6G0WDQ4"/>
<accession>A0A6G0WDQ4</accession>
<reference evidence="2 3" key="1">
    <citation type="submission" date="2019-07" db="EMBL/GenBank/DDBJ databases">
        <title>Genomics analysis of Aphanomyces spp. identifies a new class of oomycete effector associated with host adaptation.</title>
        <authorList>
            <person name="Gaulin E."/>
        </authorList>
    </citation>
    <scope>NUCLEOTIDE SEQUENCE [LARGE SCALE GENOMIC DNA]</scope>
    <source>
        <strain evidence="2 3">ATCC 201684</strain>
    </source>
</reference>
<dbReference type="EMBL" id="VJMJ01000237">
    <property type="protein sequence ID" value="KAF0725621.1"/>
    <property type="molecule type" value="Genomic_DNA"/>
</dbReference>
<evidence type="ECO:0000313" key="2">
    <source>
        <dbReference type="EMBL" id="KAF0725621.1"/>
    </source>
</evidence>
<keyword evidence="3" id="KW-1185">Reference proteome</keyword>
<gene>
    <name evidence="2" type="ORF">Ae201684_015954</name>
</gene>
<comment type="caution">
    <text evidence="2">The sequence shown here is derived from an EMBL/GenBank/DDBJ whole genome shotgun (WGS) entry which is preliminary data.</text>
</comment>
<dbReference type="InterPro" id="IPR013103">
    <property type="entry name" value="RVT_2"/>
</dbReference>
<dbReference type="Proteomes" id="UP000481153">
    <property type="component" value="Unassembled WGS sequence"/>
</dbReference>
<evidence type="ECO:0000259" key="1">
    <source>
        <dbReference type="Pfam" id="PF07727"/>
    </source>
</evidence>
<feature type="domain" description="Reverse transcriptase Ty1/copia-type" evidence="1">
    <location>
        <begin position="2"/>
        <end position="108"/>
    </location>
</feature>
<protein>
    <recommendedName>
        <fullName evidence="1">Reverse transcriptase Ty1/copia-type domain-containing protein</fullName>
    </recommendedName>
</protein>
<proteinExistence type="predicted"/>
<dbReference type="Pfam" id="PF07727">
    <property type="entry name" value="RVT_2"/>
    <property type="match status" value="1"/>
</dbReference>
<dbReference type="VEuPathDB" id="FungiDB:AeMF1_008355"/>
<organism evidence="2 3">
    <name type="scientific">Aphanomyces euteiches</name>
    <dbReference type="NCBI Taxonomy" id="100861"/>
    <lineage>
        <taxon>Eukaryota</taxon>
        <taxon>Sar</taxon>
        <taxon>Stramenopiles</taxon>
        <taxon>Oomycota</taxon>
        <taxon>Saprolegniomycetes</taxon>
        <taxon>Saprolegniales</taxon>
        <taxon>Verrucalvaceae</taxon>
        <taxon>Aphanomyces</taxon>
    </lineage>
</organism>
<name>A0A6G0WDQ4_9STRA</name>
<sequence>MSINFKQCFKDQCVYVKSNSQIGTTTYLAVYVDDIVIAGRDKTELTSTTDLIKTSFEVTNKGELEYILGIHVTRDCSLKTLRIHQEKFIMELPDRFHMAHCHHVRTPQASGAETTTGLAGDKRNVPYQNLVGALQSLVSATRPDIANAVRF</sequence>
<evidence type="ECO:0000313" key="3">
    <source>
        <dbReference type="Proteomes" id="UP000481153"/>
    </source>
</evidence>